<gene>
    <name evidence="6" type="ORF">AC578_557</name>
</gene>
<keyword evidence="2" id="KW-0732">Signal</keyword>
<evidence type="ECO:0000256" key="2">
    <source>
        <dbReference type="SAM" id="SignalP"/>
    </source>
</evidence>
<dbReference type="Gene3D" id="1.20.120.670">
    <property type="entry name" value="N-acetyl-b-d-glucoasminidase"/>
    <property type="match status" value="1"/>
</dbReference>
<dbReference type="InterPro" id="IPR024732">
    <property type="entry name" value="NAGLU_C"/>
</dbReference>
<accession>A0A139HY55</accession>
<sequence length="798" mass="89785">MMLLAVLVTLITSAVANSNHATAGIEALVKRRLPYHVDRFSFSIDTSSSSSNPSSSTPPNDQYMVSNGDNGTICISGNSPIALASGLRWYLVNAFHVDIYWFIGSNFDLAPEALPRLNTTHHGSSIVPYRYQFNTVTFSYTAAFWDWEDWELQLDWMALRGINLPLAWVGFEKLLQDVFIDAGFTKAEIATFLSGPAFQAWNRFGNIQASLSLWSRAMLSRHLLIIIFFHIQWGGDLPQSWIDHQFELNKKIVARMVELGMIPVLPCFTGFVPVQIGRLHPNASFVNGSRWNGFQAEYTNVTFLEPFDPLFTTLQKSFISKQIEAYGNVSSIYTLDQYNENDPFSGDLDYLKNVTSNTIKSLKAADPDAIWFIQGWLFYSSADFWTDERVEAYLGGVEDKDMLILDLFSESQPQWQRTNSYFGKPWIWCQLHDYGGNQGLHGQVENLTINPVQALANKTSTMIGIGLTMEGQEGNEIIYDILLDQAWSKEPLNSDSYFHDWVTSRYAGSKLPSGLYSAWDIMRQTVYNSTDIEAAEAVTKSIFELEPNTTGLLNRTGHHSTLILYDPNVLVSAWNDFYDASDDDAKLWDIQAYRFDLVDITRQVLANAFYPLYTDFIDAANKSVHPAYSPAKAEEKGKQMIMLLEALDSVLEASGNAHFSLQSWIDSARLWAPAEDSAGDKNTTAQIADFYEYNARNQVTLWGPNGEISDYASKQWAGLIKGYYVPRWQRFVDFTLNGTTLTNGENAALKESLTAFELAWQLETSGAPQASTYSQSGGENLKSTIARVVEAWPNVFKP</sequence>
<evidence type="ECO:0000259" key="4">
    <source>
        <dbReference type="Pfam" id="PF12971"/>
    </source>
</evidence>
<evidence type="ECO:0008006" key="8">
    <source>
        <dbReference type="Google" id="ProtNLM"/>
    </source>
</evidence>
<name>A0A139HY55_9PEZI</name>
<organism evidence="6 7">
    <name type="scientific">Pseudocercospora eumusae</name>
    <dbReference type="NCBI Taxonomy" id="321146"/>
    <lineage>
        <taxon>Eukaryota</taxon>
        <taxon>Fungi</taxon>
        <taxon>Dikarya</taxon>
        <taxon>Ascomycota</taxon>
        <taxon>Pezizomycotina</taxon>
        <taxon>Dothideomycetes</taxon>
        <taxon>Dothideomycetidae</taxon>
        <taxon>Mycosphaerellales</taxon>
        <taxon>Mycosphaerellaceae</taxon>
        <taxon>Pseudocercospora</taxon>
    </lineage>
</organism>
<dbReference type="InterPro" id="IPR017853">
    <property type="entry name" value="GH"/>
</dbReference>
<dbReference type="OrthoDB" id="64736at2759"/>
<dbReference type="Gene3D" id="3.20.20.80">
    <property type="entry name" value="Glycosidases"/>
    <property type="match status" value="1"/>
</dbReference>
<reference evidence="6 7" key="1">
    <citation type="submission" date="2015-07" db="EMBL/GenBank/DDBJ databases">
        <title>Comparative genomics of the Sigatoka disease complex on banana suggests a link between parallel evolutionary changes in Pseudocercospora fijiensis and Pseudocercospora eumusae and increased virulence on the banana host.</title>
        <authorList>
            <person name="Chang T.-C."/>
            <person name="Salvucci A."/>
            <person name="Crous P.W."/>
            <person name="Stergiopoulos I."/>
        </authorList>
    </citation>
    <scope>NUCLEOTIDE SEQUENCE [LARGE SCALE GENOMIC DNA]</scope>
    <source>
        <strain evidence="6 7">CBS 114824</strain>
    </source>
</reference>
<evidence type="ECO:0000313" key="6">
    <source>
        <dbReference type="EMBL" id="KXT07377.1"/>
    </source>
</evidence>
<dbReference type="PANTHER" id="PTHR12872">
    <property type="entry name" value="ALPHA-N-ACETYLGLUCOSAMINIDASE"/>
    <property type="match status" value="1"/>
</dbReference>
<evidence type="ECO:0000256" key="1">
    <source>
        <dbReference type="ARBA" id="ARBA00022801"/>
    </source>
</evidence>
<feature type="domain" description="Alpha-N-acetylglucosaminidase N-terminal" evidence="4">
    <location>
        <begin position="24"/>
        <end position="115"/>
    </location>
</feature>
<dbReference type="EMBL" id="LFZN01000002">
    <property type="protein sequence ID" value="KXT07377.1"/>
    <property type="molecule type" value="Genomic_DNA"/>
</dbReference>
<protein>
    <recommendedName>
        <fullName evidence="8">Alpha-N-acetylglucosaminidase</fullName>
    </recommendedName>
</protein>
<dbReference type="PANTHER" id="PTHR12872:SF1">
    <property type="entry name" value="ALPHA-N-ACETYLGLUCOSAMINIDASE"/>
    <property type="match status" value="1"/>
</dbReference>
<dbReference type="Gene3D" id="3.30.379.10">
    <property type="entry name" value="Chitobiase/beta-hexosaminidase domain 2-like"/>
    <property type="match status" value="1"/>
</dbReference>
<dbReference type="GO" id="GO:0016787">
    <property type="term" value="F:hydrolase activity"/>
    <property type="evidence" value="ECO:0007669"/>
    <property type="project" value="UniProtKB-KW"/>
</dbReference>
<dbReference type="InterPro" id="IPR029018">
    <property type="entry name" value="Hex-like_dom2"/>
</dbReference>
<evidence type="ECO:0000313" key="7">
    <source>
        <dbReference type="Proteomes" id="UP000070133"/>
    </source>
</evidence>
<dbReference type="Proteomes" id="UP000070133">
    <property type="component" value="Unassembled WGS sequence"/>
</dbReference>
<dbReference type="Pfam" id="PF12972">
    <property type="entry name" value="NAGLU_C"/>
    <property type="match status" value="1"/>
</dbReference>
<feature type="chain" id="PRO_5007807083" description="Alpha-N-acetylglucosaminidase" evidence="2">
    <location>
        <begin position="17"/>
        <end position="798"/>
    </location>
</feature>
<dbReference type="SUPFAM" id="SSF51445">
    <property type="entry name" value="(Trans)glycosidases"/>
    <property type="match status" value="1"/>
</dbReference>
<feature type="signal peptide" evidence="2">
    <location>
        <begin position="1"/>
        <end position="16"/>
    </location>
</feature>
<dbReference type="Pfam" id="PF05089">
    <property type="entry name" value="NAGLU"/>
    <property type="match status" value="2"/>
</dbReference>
<proteinExistence type="predicted"/>
<dbReference type="Pfam" id="PF12971">
    <property type="entry name" value="NAGLU_N"/>
    <property type="match status" value="1"/>
</dbReference>
<dbReference type="InterPro" id="IPR007781">
    <property type="entry name" value="NAGLU"/>
</dbReference>
<feature type="domain" description="Alpha-N-acetylglucosaminidase tim-barrel" evidence="3">
    <location>
        <begin position="130"/>
        <end position="210"/>
    </location>
</feature>
<dbReference type="AlphaFoldDB" id="A0A139HY55"/>
<dbReference type="InterPro" id="IPR024733">
    <property type="entry name" value="NAGLU_tim-barrel"/>
</dbReference>
<keyword evidence="1" id="KW-0378">Hydrolase</keyword>
<feature type="domain" description="Alpha-N-acetylglucosaminidase tim-barrel" evidence="3">
    <location>
        <begin position="232"/>
        <end position="489"/>
    </location>
</feature>
<dbReference type="InterPro" id="IPR024240">
    <property type="entry name" value="NAGLU_N"/>
</dbReference>
<evidence type="ECO:0000259" key="3">
    <source>
        <dbReference type="Pfam" id="PF05089"/>
    </source>
</evidence>
<feature type="domain" description="Alpha-N-acetylglucosaminidase C-terminal" evidence="5">
    <location>
        <begin position="497"/>
        <end position="772"/>
    </location>
</feature>
<keyword evidence="7" id="KW-1185">Reference proteome</keyword>
<evidence type="ECO:0000259" key="5">
    <source>
        <dbReference type="Pfam" id="PF12972"/>
    </source>
</evidence>
<dbReference type="STRING" id="321146.A0A139HY55"/>
<comment type="caution">
    <text evidence="6">The sequence shown here is derived from an EMBL/GenBank/DDBJ whole genome shotgun (WGS) entry which is preliminary data.</text>
</comment>